<evidence type="ECO:0000259" key="1">
    <source>
        <dbReference type="PROSITE" id="PS50994"/>
    </source>
</evidence>
<dbReference type="EMBL" id="CVTD020000017">
    <property type="protein sequence ID" value="CRZ34823.1"/>
    <property type="molecule type" value="Genomic_DNA"/>
</dbReference>
<dbReference type="InterPro" id="IPR012337">
    <property type="entry name" value="RNaseH-like_sf"/>
</dbReference>
<dbReference type="SUPFAM" id="SSF46689">
    <property type="entry name" value="Homeodomain-like"/>
    <property type="match status" value="1"/>
</dbReference>
<dbReference type="PANTHER" id="PTHR35004">
    <property type="entry name" value="TRANSPOSASE RV3428C-RELATED"/>
    <property type="match status" value="1"/>
</dbReference>
<dbReference type="EMBL" id="CVTD020000005">
    <property type="protein sequence ID" value="CRZ33281.1"/>
    <property type="molecule type" value="Genomic_DNA"/>
</dbReference>
<dbReference type="EMBL" id="CVTD020000026">
    <property type="protein sequence ID" value="CRZ35550.1"/>
    <property type="molecule type" value="Genomic_DNA"/>
</dbReference>
<feature type="domain" description="Integrase catalytic" evidence="1">
    <location>
        <begin position="130"/>
        <end position="308"/>
    </location>
</feature>
<accession>A0A0H5SKH6</accession>
<protein>
    <recommendedName>
        <fullName evidence="1">Integrase catalytic domain-containing protein</fullName>
    </recommendedName>
</protein>
<reference evidence="4 6" key="1">
    <citation type="submission" date="2015-06" db="EMBL/GenBank/DDBJ databases">
        <authorList>
            <person name="Wibberg Daniel"/>
        </authorList>
    </citation>
    <scope>NUCLEOTIDE SEQUENCE [LARGE SCALE GENOMIC DNA]</scope>
    <source>
        <strain evidence="4 6">T3/55T</strain>
    </source>
</reference>
<sequence>MAIITQDMRFRLALIKYADKYGVSKAAARYKTNRQYVYRWKRRYDGSWDSLRDRSRRPHHHPNQHTEEEIKLINNMRRRNPHDGLVVFWVKLRQRGYKRSITGLYRFLRKKSLMPTKPKKPKYIPKPYEKMSYPGQRFQIDVKAVPSSCLVNEAKGQKFYQYTAIDEYSRWRYVEAFEERSTYSSMQFLEHLVKAFPLPIECIQTDNGMEFTKRLSSGNKAKTPTIFEVRLKQLGIRHKLIRPFTPRHNGKVERSHRKDNERFYSTHTFYSFEDFSKQLTIYNKREYNRFPIRPLGWKSPQEVLNDFIKYGVTYV</sequence>
<evidence type="ECO:0000313" key="6">
    <source>
        <dbReference type="Proteomes" id="UP000236497"/>
    </source>
</evidence>
<dbReference type="SUPFAM" id="SSF53098">
    <property type="entry name" value="Ribonuclease H-like"/>
    <property type="match status" value="1"/>
</dbReference>
<evidence type="ECO:0000313" key="5">
    <source>
        <dbReference type="EMBL" id="CRZ35550.1"/>
    </source>
</evidence>
<dbReference type="GO" id="GO:0015074">
    <property type="term" value="P:DNA integration"/>
    <property type="evidence" value="ECO:0007669"/>
    <property type="project" value="InterPro"/>
</dbReference>
<dbReference type="Pfam" id="PF00665">
    <property type="entry name" value="rve"/>
    <property type="match status" value="1"/>
</dbReference>
<dbReference type="InterPro" id="IPR009057">
    <property type="entry name" value="Homeodomain-like_sf"/>
</dbReference>
<dbReference type="OrthoDB" id="9781005at2"/>
<dbReference type="Proteomes" id="UP000236497">
    <property type="component" value="Unassembled WGS sequence"/>
</dbReference>
<evidence type="ECO:0000313" key="4">
    <source>
        <dbReference type="EMBL" id="CRZ35301.1"/>
    </source>
</evidence>
<dbReference type="InterPro" id="IPR036397">
    <property type="entry name" value="RNaseH_sf"/>
</dbReference>
<dbReference type="InterPro" id="IPR055247">
    <property type="entry name" value="InsJ-like_HTH"/>
</dbReference>
<dbReference type="AlphaFoldDB" id="A0A0H5SKH6"/>
<gene>
    <name evidence="2" type="ORF">HHT355_0066</name>
    <name evidence="3" type="ORF">HHT355_1622</name>
    <name evidence="4" type="ORF">HHT355_2103</name>
    <name evidence="5" type="ORF">HHT355_2363</name>
</gene>
<dbReference type="Pfam" id="PF13518">
    <property type="entry name" value="HTH_28"/>
    <property type="match status" value="1"/>
</dbReference>
<proteinExistence type="predicted"/>
<name>A0A0H5SKH6_HERHM</name>
<evidence type="ECO:0000313" key="2">
    <source>
        <dbReference type="EMBL" id="CRZ33281.1"/>
    </source>
</evidence>
<dbReference type="Gene3D" id="3.30.420.10">
    <property type="entry name" value="Ribonuclease H-like superfamily/Ribonuclease H"/>
    <property type="match status" value="1"/>
</dbReference>
<dbReference type="RefSeq" id="WP_103201470.1">
    <property type="nucleotide sequence ID" value="NZ_CVTD020000005.1"/>
</dbReference>
<dbReference type="GO" id="GO:0003676">
    <property type="term" value="F:nucleic acid binding"/>
    <property type="evidence" value="ECO:0007669"/>
    <property type="project" value="InterPro"/>
</dbReference>
<evidence type="ECO:0000313" key="3">
    <source>
        <dbReference type="EMBL" id="CRZ34823.1"/>
    </source>
</evidence>
<dbReference type="PROSITE" id="PS50994">
    <property type="entry name" value="INTEGRASE"/>
    <property type="match status" value="1"/>
</dbReference>
<keyword evidence="6" id="KW-1185">Reference proteome</keyword>
<dbReference type="EMBL" id="CVTD020000024">
    <property type="protein sequence ID" value="CRZ35301.1"/>
    <property type="molecule type" value="Genomic_DNA"/>
</dbReference>
<organism evidence="4 6">
    <name type="scientific">Herbinix hemicellulosilytica</name>
    <dbReference type="NCBI Taxonomy" id="1564487"/>
    <lineage>
        <taxon>Bacteria</taxon>
        <taxon>Bacillati</taxon>
        <taxon>Bacillota</taxon>
        <taxon>Clostridia</taxon>
        <taxon>Lachnospirales</taxon>
        <taxon>Lachnospiraceae</taxon>
        <taxon>Herbinix</taxon>
    </lineage>
</organism>
<dbReference type="PANTHER" id="PTHR35004:SF7">
    <property type="entry name" value="INTEGRASE PROTEIN"/>
    <property type="match status" value="1"/>
</dbReference>
<dbReference type="InterPro" id="IPR001584">
    <property type="entry name" value="Integrase_cat-core"/>
</dbReference>